<keyword evidence="10" id="KW-0175">Coiled coil</keyword>
<evidence type="ECO:0000256" key="8">
    <source>
        <dbReference type="ARBA" id="ARBA00022843"/>
    </source>
</evidence>
<evidence type="ECO:0000313" key="15">
    <source>
        <dbReference type="Proteomes" id="UP000035642"/>
    </source>
</evidence>
<dbReference type="GO" id="GO:0005869">
    <property type="term" value="C:dynactin complex"/>
    <property type="evidence" value="ECO:0007669"/>
    <property type="project" value="InterPro"/>
</dbReference>
<evidence type="ECO:0000256" key="9">
    <source>
        <dbReference type="ARBA" id="ARBA00022990"/>
    </source>
</evidence>
<evidence type="ECO:0000256" key="6">
    <source>
        <dbReference type="ARBA" id="ARBA00022499"/>
    </source>
</evidence>
<dbReference type="Proteomes" id="UP000035642">
    <property type="component" value="Unassembled WGS sequence"/>
</dbReference>
<reference evidence="16" key="2">
    <citation type="submission" date="2017-02" db="UniProtKB">
        <authorList>
            <consortium name="WormBaseParasite"/>
        </authorList>
    </citation>
    <scope>IDENTIFICATION</scope>
</reference>
<dbReference type="AlphaFoldDB" id="A0A0K0DHU9"/>
<reference evidence="15" key="1">
    <citation type="submission" date="2012-09" db="EMBL/GenBank/DDBJ databases">
        <authorList>
            <person name="Martin A.A."/>
        </authorList>
    </citation>
    <scope>NUCLEOTIDE SEQUENCE</scope>
</reference>
<protein>
    <recommendedName>
        <fullName evidence="13">Dynactin subunit 4</fullName>
    </recommendedName>
</protein>
<evidence type="ECO:0000256" key="3">
    <source>
        <dbReference type="ARBA" id="ARBA00004544"/>
    </source>
</evidence>
<accession>A0A0K0DHU9</accession>
<evidence type="ECO:0000256" key="12">
    <source>
        <dbReference type="ARBA" id="ARBA00034776"/>
    </source>
</evidence>
<keyword evidence="7" id="KW-0597">Phosphoprotein</keyword>
<dbReference type="GO" id="GO:0001725">
    <property type="term" value="C:stress fiber"/>
    <property type="evidence" value="ECO:0007669"/>
    <property type="project" value="UniProtKB-SubCell"/>
</dbReference>
<dbReference type="InterPro" id="IPR008603">
    <property type="entry name" value="DCTN4"/>
</dbReference>
<keyword evidence="6" id="KW-1017">Isopeptide bond</keyword>
<evidence type="ECO:0000256" key="4">
    <source>
        <dbReference type="ARBA" id="ARBA00004657"/>
    </source>
</evidence>
<name>A0A0K0DHU9_ANGCA</name>
<keyword evidence="11" id="KW-0206">Cytoskeleton</keyword>
<evidence type="ECO:0000256" key="10">
    <source>
        <dbReference type="ARBA" id="ARBA00023054"/>
    </source>
</evidence>
<dbReference type="WBParaSite" id="ACAC_0001080801-mRNA-1">
    <property type="protein sequence ID" value="ACAC_0001080801-mRNA-1"/>
    <property type="gene ID" value="ACAC_0001080801"/>
</dbReference>
<proteinExistence type="inferred from homology"/>
<evidence type="ECO:0000256" key="2">
    <source>
        <dbReference type="ARBA" id="ARBA00004529"/>
    </source>
</evidence>
<dbReference type="STRING" id="6313.A0A0K0DHU9"/>
<keyword evidence="15" id="KW-1185">Reference proteome</keyword>
<evidence type="ECO:0000256" key="14">
    <source>
        <dbReference type="ARBA" id="ARBA00093507"/>
    </source>
</evidence>
<sequence>MASLFRMDRILYQCGCEEWWPLCSLYFCRHCSTIRCTSCSLNEIDSTFCPNCLENIPAGEARVKKNRCVNCNQCPICGMVLTTRAVGELCHLMCSTCRWSTRDSDTPDQPSSGNWPVSVLFFCLCQQTFLKDLTFNDSFDCVVPELDLSCLIGDSVEDFKPSLDSGLRQPLAGDRPLRPVRMPLRARRAVRCKNCDHNLVKLEYGTSTIRYKIQYFARNFVPEIRLSREPEICEGENGSVLLTVANESNSKAEVSIRIFYISRLITYYRPGTVVFRRRHRAGIRLEVKSREDHSSRNILSLLVKYKNEQCSMQMNADPEWKMTRVHIFLAPPS</sequence>
<keyword evidence="5" id="KW-0963">Cytoplasm</keyword>
<evidence type="ECO:0000256" key="11">
    <source>
        <dbReference type="ARBA" id="ARBA00023212"/>
    </source>
</evidence>
<dbReference type="GO" id="GO:0005813">
    <property type="term" value="C:centrosome"/>
    <property type="evidence" value="ECO:0007669"/>
    <property type="project" value="UniProtKB-SubCell"/>
</dbReference>
<dbReference type="Pfam" id="PF05502">
    <property type="entry name" value="Dynactin_p62"/>
    <property type="match status" value="2"/>
</dbReference>
<evidence type="ECO:0000256" key="7">
    <source>
        <dbReference type="ARBA" id="ARBA00022553"/>
    </source>
</evidence>
<comment type="similarity">
    <text evidence="12">Belongs to the dynactin subunit 4 family.</text>
</comment>
<comment type="subcellular location">
    <subcellularLocation>
        <location evidence="3">Cytoplasm</location>
        <location evidence="3">Cell cortex</location>
    </subcellularLocation>
    <subcellularLocation>
        <location evidence="1">Cytoplasm</location>
        <location evidence="1">Cytoskeleton</location>
        <location evidence="1">Microtubule organizing center</location>
        <location evidence="1">Centrosome</location>
    </subcellularLocation>
    <subcellularLocation>
        <location evidence="2">Cytoplasm</location>
        <location evidence="2">Cytoskeleton</location>
        <location evidence="2">Stress fiber</location>
    </subcellularLocation>
    <subcellularLocation>
        <location evidence="4">Cytoplasm</location>
        <location evidence="4">Myofibril</location>
    </subcellularLocation>
</comment>
<evidence type="ECO:0000256" key="13">
    <source>
        <dbReference type="ARBA" id="ARBA00034864"/>
    </source>
</evidence>
<evidence type="ECO:0000256" key="5">
    <source>
        <dbReference type="ARBA" id="ARBA00022490"/>
    </source>
</evidence>
<evidence type="ECO:0000256" key="1">
    <source>
        <dbReference type="ARBA" id="ARBA00004300"/>
    </source>
</evidence>
<dbReference type="GO" id="GO:0030016">
    <property type="term" value="C:myofibril"/>
    <property type="evidence" value="ECO:0007669"/>
    <property type="project" value="UniProtKB-SubCell"/>
</dbReference>
<dbReference type="PANTHER" id="PTHR13034">
    <property type="entry name" value="DYNACTIN P62 SUBUNIT"/>
    <property type="match status" value="1"/>
</dbReference>
<keyword evidence="8" id="KW-0832">Ubl conjugation</keyword>
<comment type="subunit">
    <text evidence="14">Subunit of dynactin, a multiprotein complex part of a tripartite complex with dynein and a adapter, such as BICDL1, BICD2 or HOOK3. The dynactin complex is built around ACTR1A/ACTB filament and consists of an actin-related filament composed of a shoulder domain, a pointed end and a barbed end. Its length is defined by its flexible shoulder domain. The soulder is composed of 2 DCTN1 subunits, 4 DCTN2 and 2 DCTN3. The 4 DCNT2 (via N-terminus) bind the ACTR1A filament and act as molecular rulers to determine the length. The pointed end is important for binding dynein-dynactin cargo adapters. Consists of 4 subunits: ACTR10, DCNT4, DCTN5 and DCTN6. The barbed end is composed of a CAPZA1:CAPZB heterodimers, which binds ACTR1A/ACTB filament and dynactin and stabilizes dynactin. Interacts with ATP7B, but not ATP7A, in a copper-dependent manner. Interacts with ANK2; this interaction is required for localization at costameres. Interacts with N4BP2L1.</text>
</comment>
<evidence type="ECO:0000313" key="16">
    <source>
        <dbReference type="WBParaSite" id="ACAC_0001080801-mRNA-1"/>
    </source>
</evidence>
<dbReference type="PANTHER" id="PTHR13034:SF2">
    <property type="entry name" value="DYNACTIN SUBUNIT 4"/>
    <property type="match status" value="1"/>
</dbReference>
<organism evidence="15 16">
    <name type="scientific">Angiostrongylus cantonensis</name>
    <name type="common">Rat lungworm</name>
    <dbReference type="NCBI Taxonomy" id="6313"/>
    <lineage>
        <taxon>Eukaryota</taxon>
        <taxon>Metazoa</taxon>
        <taxon>Ecdysozoa</taxon>
        <taxon>Nematoda</taxon>
        <taxon>Chromadorea</taxon>
        <taxon>Rhabditida</taxon>
        <taxon>Rhabditina</taxon>
        <taxon>Rhabditomorpha</taxon>
        <taxon>Strongyloidea</taxon>
        <taxon>Metastrongylidae</taxon>
        <taxon>Angiostrongylus</taxon>
    </lineage>
</organism>
<keyword evidence="9" id="KW-0007">Acetylation</keyword>
<dbReference type="GO" id="GO:0005938">
    <property type="term" value="C:cell cortex"/>
    <property type="evidence" value="ECO:0007669"/>
    <property type="project" value="UniProtKB-SubCell"/>
</dbReference>